<comment type="caution">
    <text evidence="1">The sequence shown here is derived from an EMBL/GenBank/DDBJ whole genome shotgun (WGS) entry which is preliminary data.</text>
</comment>
<protein>
    <submittedName>
        <fullName evidence="1">Uncharacterized protein</fullName>
    </submittedName>
</protein>
<sequence>MSHAFLIYLCSSAFRIHHNILCSTIHTHSGKKLFSFFKITRYCVPPHYITTKYGV</sequence>
<dbReference type="Proteomes" id="UP000005359">
    <property type="component" value="Unassembled WGS sequence"/>
</dbReference>
<reference evidence="1 2" key="1">
    <citation type="submission" date="2007-10" db="EMBL/GenBank/DDBJ databases">
        <title>Draft genome sequence of Dorea formicigenerans(ATCC 27755).</title>
        <authorList>
            <person name="Sudarsanam P."/>
            <person name="Ley R."/>
            <person name="Guruge J."/>
            <person name="Turnbaugh P.J."/>
            <person name="Mahowald M."/>
            <person name="Liep D."/>
            <person name="Gordon J."/>
        </authorList>
    </citation>
    <scope>NUCLEOTIDE SEQUENCE [LARGE SCALE GENOMIC DNA]</scope>
    <source>
        <strain evidence="1 2">ATCC 27755</strain>
    </source>
</reference>
<reference evidence="1 2" key="2">
    <citation type="submission" date="2007-10" db="EMBL/GenBank/DDBJ databases">
        <authorList>
            <person name="Fulton L."/>
            <person name="Clifton S."/>
            <person name="Fulton B."/>
            <person name="Xu J."/>
            <person name="Minx P."/>
            <person name="Pepin K.H."/>
            <person name="Johnson M."/>
            <person name="Thiruvilangam P."/>
            <person name="Bhonagiri V."/>
            <person name="Nash W.E."/>
            <person name="Wang C."/>
            <person name="Mardis E.R."/>
            <person name="Wilson R.K."/>
        </authorList>
    </citation>
    <scope>NUCLEOTIDE SEQUENCE [LARGE SCALE GENOMIC DNA]</scope>
    <source>
        <strain evidence="1 2">ATCC 27755</strain>
    </source>
</reference>
<organism evidence="1 2">
    <name type="scientific">Dorea formicigenerans ATCC 27755</name>
    <dbReference type="NCBI Taxonomy" id="411461"/>
    <lineage>
        <taxon>Bacteria</taxon>
        <taxon>Bacillati</taxon>
        <taxon>Bacillota</taxon>
        <taxon>Clostridia</taxon>
        <taxon>Lachnospirales</taxon>
        <taxon>Lachnospiraceae</taxon>
        <taxon>Dorea</taxon>
    </lineage>
</organism>
<proteinExistence type="predicted"/>
<accession>B0G838</accession>
<evidence type="ECO:0000313" key="1">
    <source>
        <dbReference type="EMBL" id="EDR45841.1"/>
    </source>
</evidence>
<evidence type="ECO:0000313" key="2">
    <source>
        <dbReference type="Proteomes" id="UP000005359"/>
    </source>
</evidence>
<dbReference type="PaxDb" id="411461-DORFOR_02442"/>
<name>B0G838_9FIRM</name>
<dbReference type="STRING" id="411461.DORFOR_02442"/>
<gene>
    <name evidence="1" type="ORF">DORFOR_02442</name>
</gene>
<dbReference type="AlphaFoldDB" id="B0G838"/>
<dbReference type="EMBL" id="AAXA02000015">
    <property type="protein sequence ID" value="EDR45841.1"/>
    <property type="molecule type" value="Genomic_DNA"/>
</dbReference>